<evidence type="ECO:0000256" key="2">
    <source>
        <dbReference type="ARBA" id="ARBA00005339"/>
    </source>
</evidence>
<evidence type="ECO:0000256" key="4">
    <source>
        <dbReference type="ARBA" id="ARBA00022723"/>
    </source>
</evidence>
<reference evidence="11" key="1">
    <citation type="submission" date="2021-05" db="EMBL/GenBank/DDBJ databases">
        <authorList>
            <person name="Alioto T."/>
            <person name="Alioto T."/>
            <person name="Gomez Garrido J."/>
        </authorList>
    </citation>
    <scope>NUCLEOTIDE SEQUENCE</scope>
</reference>
<dbReference type="InterPro" id="IPR035985">
    <property type="entry name" value="Ubiquitin-activating_enz"/>
</dbReference>
<evidence type="ECO:0000256" key="5">
    <source>
        <dbReference type="ARBA" id="ARBA00022741"/>
    </source>
</evidence>
<comment type="function">
    <text evidence="1">E1-like enzyme which activates UFM1.</text>
</comment>
<evidence type="ECO:0000256" key="7">
    <source>
        <dbReference type="ARBA" id="ARBA00022833"/>
    </source>
</evidence>
<evidence type="ECO:0000256" key="8">
    <source>
        <dbReference type="ARBA" id="ARBA00022840"/>
    </source>
</evidence>
<organism evidence="11">
    <name type="scientific">Cacopsylla melanoneura</name>
    <dbReference type="NCBI Taxonomy" id="428564"/>
    <lineage>
        <taxon>Eukaryota</taxon>
        <taxon>Metazoa</taxon>
        <taxon>Ecdysozoa</taxon>
        <taxon>Arthropoda</taxon>
        <taxon>Hexapoda</taxon>
        <taxon>Insecta</taxon>
        <taxon>Pterygota</taxon>
        <taxon>Neoptera</taxon>
        <taxon>Paraneoptera</taxon>
        <taxon>Hemiptera</taxon>
        <taxon>Sternorrhyncha</taxon>
        <taxon>Psylloidea</taxon>
        <taxon>Psyllidae</taxon>
        <taxon>Psyllinae</taxon>
        <taxon>Cacopsylla</taxon>
    </lineage>
</organism>
<dbReference type="GO" id="GO:0071566">
    <property type="term" value="F:UFM1 activating enzyme activity"/>
    <property type="evidence" value="ECO:0007669"/>
    <property type="project" value="TreeGrafter"/>
</dbReference>
<proteinExistence type="inferred from homology"/>
<keyword evidence="6" id="KW-0833">Ubl conjugation pathway</keyword>
<dbReference type="GO" id="GO:0005524">
    <property type="term" value="F:ATP binding"/>
    <property type="evidence" value="ECO:0007669"/>
    <property type="project" value="UniProtKB-KW"/>
</dbReference>
<dbReference type="CDD" id="cd00757">
    <property type="entry name" value="ThiF_MoeB_HesA_family"/>
    <property type="match status" value="1"/>
</dbReference>
<dbReference type="PANTHER" id="PTHR10953:SF9">
    <property type="entry name" value="UBIQUITIN-LIKE MODIFIER-ACTIVATING ENZYME 5"/>
    <property type="match status" value="1"/>
</dbReference>
<feature type="domain" description="THIF-type NAD/FAD binding fold" evidence="10">
    <location>
        <begin position="21"/>
        <end position="270"/>
    </location>
</feature>
<name>A0A8D9BPX5_9HEMI</name>
<dbReference type="GO" id="GO:0005829">
    <property type="term" value="C:cytosol"/>
    <property type="evidence" value="ECO:0007669"/>
    <property type="project" value="TreeGrafter"/>
</dbReference>
<keyword evidence="7" id="KW-0862">Zinc</keyword>
<comment type="similarity">
    <text evidence="2">Belongs to the ubiquitin-activating E1 family. UBA5 subfamily.</text>
</comment>
<dbReference type="PANTHER" id="PTHR10953">
    <property type="entry name" value="UBIQUITIN-ACTIVATING ENZYME E1"/>
    <property type="match status" value="1"/>
</dbReference>
<feature type="region of interest" description="Disordered" evidence="9">
    <location>
        <begin position="351"/>
        <end position="372"/>
    </location>
</feature>
<keyword evidence="4" id="KW-0479">Metal-binding</keyword>
<dbReference type="EMBL" id="HBUF01664699">
    <property type="protein sequence ID" value="CAG6789365.1"/>
    <property type="molecule type" value="Transcribed_RNA"/>
</dbReference>
<dbReference type="GO" id="GO:0071569">
    <property type="term" value="P:protein ufmylation"/>
    <property type="evidence" value="ECO:0007669"/>
    <property type="project" value="TreeGrafter"/>
</dbReference>
<evidence type="ECO:0000256" key="1">
    <source>
        <dbReference type="ARBA" id="ARBA00003700"/>
    </source>
</evidence>
<dbReference type="EMBL" id="HBUF01358653">
    <property type="protein sequence ID" value="CAG6719352.1"/>
    <property type="molecule type" value="Transcribed_RNA"/>
</dbReference>
<sequence>MTTKRIKIEQMSAEVVDSNPYSRLMALKRMGIVENYEDIRKYTVVIVGVGGVGSVTAEMLTRCGIGKLILFDYDKVELANMNRLFFQPDQCGLSKVEAAKITLQNINPDVIIEVHNFNITLVDNFDVFLDRIKEGSLTHGHVELVLSCVDNFEARMTINMACNQLGQTWFESGVSENAVSGHIQLIIPGESACFACAPPLIVASGIDEKTLKKDGVCAASLPTTMGVVAGFLVQNTLKKLLKFGEVSWYLGYSALTDFFPKMKLKPNPTCDDLDCVQRQQEFNAKPKEVDAAVDQGKEKQVVHEENKWGISLVDESVDTEETRTHVQLTEGVTLAYSLPATDTLSIVEDVPSGEVDESEQSLEDLARQLKSM</sequence>
<dbReference type="Gene3D" id="3.40.50.720">
    <property type="entry name" value="NAD(P)-binding Rossmann-like Domain"/>
    <property type="match status" value="1"/>
</dbReference>
<dbReference type="EMBL" id="HBUF01358651">
    <property type="protein sequence ID" value="CAG6719345.1"/>
    <property type="molecule type" value="Transcribed_RNA"/>
</dbReference>
<protein>
    <recommendedName>
        <fullName evidence="3">Ubiquitin-like modifier-activating enzyme 5</fullName>
    </recommendedName>
</protein>
<evidence type="ECO:0000256" key="3">
    <source>
        <dbReference type="ARBA" id="ARBA00016279"/>
    </source>
</evidence>
<accession>A0A8D9BPX5</accession>
<dbReference type="InterPro" id="IPR045886">
    <property type="entry name" value="ThiF/MoeB/HesA"/>
</dbReference>
<dbReference type="InterPro" id="IPR000594">
    <property type="entry name" value="ThiF_NAD_FAD-bd"/>
</dbReference>
<evidence type="ECO:0000256" key="9">
    <source>
        <dbReference type="SAM" id="MobiDB-lite"/>
    </source>
</evidence>
<dbReference type="EMBL" id="HBUF01019938">
    <property type="protein sequence ID" value="CAG6610852.1"/>
    <property type="molecule type" value="Transcribed_RNA"/>
</dbReference>
<dbReference type="Pfam" id="PF00899">
    <property type="entry name" value="ThiF"/>
    <property type="match status" value="1"/>
</dbReference>
<evidence type="ECO:0000313" key="11">
    <source>
        <dbReference type="EMBL" id="CAG6789365.1"/>
    </source>
</evidence>
<dbReference type="AlphaFoldDB" id="A0A8D9BPX5"/>
<dbReference type="FunFam" id="3.40.50.720:FF:000066">
    <property type="entry name" value="Putative ubiquitin-like modifier-activating enzyme 5"/>
    <property type="match status" value="1"/>
</dbReference>
<dbReference type="SUPFAM" id="SSF69572">
    <property type="entry name" value="Activating enzymes of the ubiquitin-like proteins"/>
    <property type="match status" value="1"/>
</dbReference>
<evidence type="ECO:0000259" key="10">
    <source>
        <dbReference type="Pfam" id="PF00899"/>
    </source>
</evidence>
<keyword evidence="8" id="KW-0067">ATP-binding</keyword>
<dbReference type="GO" id="GO:0046872">
    <property type="term" value="F:metal ion binding"/>
    <property type="evidence" value="ECO:0007669"/>
    <property type="project" value="UniProtKB-KW"/>
</dbReference>
<keyword evidence="5" id="KW-0547">Nucleotide-binding</keyword>
<evidence type="ECO:0000256" key="6">
    <source>
        <dbReference type="ARBA" id="ARBA00022786"/>
    </source>
</evidence>